<proteinExistence type="inferred from homology"/>
<dbReference type="SMART" id="SM00173">
    <property type="entry name" value="RAS"/>
    <property type="match status" value="1"/>
</dbReference>
<evidence type="ECO:0000256" key="3">
    <source>
        <dbReference type="ARBA" id="ARBA00022801"/>
    </source>
</evidence>
<evidence type="ECO:0000256" key="1">
    <source>
        <dbReference type="ARBA" id="ARBA00008344"/>
    </source>
</evidence>
<keyword evidence="7" id="KW-1185">Reference proteome</keyword>
<dbReference type="InterPro" id="IPR005225">
    <property type="entry name" value="Small_GTP-bd"/>
</dbReference>
<dbReference type="SMART" id="SM00174">
    <property type="entry name" value="RHO"/>
    <property type="match status" value="1"/>
</dbReference>
<dbReference type="AlphaFoldDB" id="A0A154P0R9"/>
<evidence type="ECO:0000313" key="7">
    <source>
        <dbReference type="Proteomes" id="UP000076502"/>
    </source>
</evidence>
<evidence type="ECO:0000256" key="2">
    <source>
        <dbReference type="ARBA" id="ARBA00011984"/>
    </source>
</evidence>
<accession>A0A154P0R9</accession>
<dbReference type="EC" id="3.6.5.2" evidence="2"/>
<sequence length="702" mass="79914">MYEAIKTKYHQAKYEQSLLGLNRRSREGQENYSKKPKTDMDDDGLRESVKSREKKKVIKKQTKDYRQSRHRISNNISDPRVEIAKPAYFYTDKLDDVQKYVKTNLRGVNRINGSVENYALLISGSPLQMSMIDQKFEKDDVVLIEDPYCRVEYKECGTSIDRLSSKAGASGSEQEGTTSDHNNHTESGLEKYLKTVDLSSAPEALYQKNSRYFNCTSLYQTNPCQLDGDCYGMNGCSISSGEINNRVILNTEPSDETKNVLKSSKSMVNPKTHEKIDENYTGHGRESRLLKSSNFSNDRRVNFQNEDKTALQKCEETVHTRDNTSRYVFKKKLTGHCCHDGSYFTDRGGEADDENSQQGRRMNSKHDLDGRPRRKQNLYNTNSDDSIFDYSDFYTKPILNNRFKPALLRAVNWIFGGCPEAKRRAAAKCNEVGKEEIQGFTDENFSTRHLDIRRLEIRSLKIRMHRFVMAALHGSVMLCAVTNARSMTSNAIRGIRRKKSSLCEVKVAVIGAPGVGKSAFTVRFLTRRYIGEYDHQSENRYKHEVLVDGEPILFEILDTCPKSEDELPSTETLQWADGLLLVYSITDRGSFNFVRKAKETLAVADPEATMPLAMVGNKADMVHLRQVSTEEGEILAKDFECWFSEVSAAEQVTQVAESFHELCREVLAARRRNKQSLLDRMLGSKATRAYSRGKSDSALPKD</sequence>
<protein>
    <recommendedName>
        <fullName evidence="2">small monomeric GTPase</fullName>
        <ecNumber evidence="2">3.6.5.2</ecNumber>
    </recommendedName>
</protein>
<dbReference type="PRINTS" id="PR00449">
    <property type="entry name" value="RASTRNSFRMNG"/>
</dbReference>
<evidence type="ECO:0000256" key="5">
    <source>
        <dbReference type="SAM" id="MobiDB-lite"/>
    </source>
</evidence>
<comment type="similarity">
    <text evidence="1">Belongs to the small GTPase superfamily. Ras family.</text>
</comment>
<name>A0A154P0R9_DUFNO</name>
<dbReference type="SUPFAM" id="SSF52540">
    <property type="entry name" value="P-loop containing nucleoside triphosphate hydrolases"/>
    <property type="match status" value="1"/>
</dbReference>
<reference evidence="6 7" key="1">
    <citation type="submission" date="2015-07" db="EMBL/GenBank/DDBJ databases">
        <title>The genome of Dufourea novaeangliae.</title>
        <authorList>
            <person name="Pan H."/>
            <person name="Kapheim K."/>
        </authorList>
    </citation>
    <scope>NUCLEOTIDE SEQUENCE [LARGE SCALE GENOMIC DNA]</scope>
    <source>
        <strain evidence="6">0120121106</strain>
        <tissue evidence="6">Whole body</tissue>
    </source>
</reference>
<dbReference type="InterPro" id="IPR027417">
    <property type="entry name" value="P-loop_NTPase"/>
</dbReference>
<organism evidence="6 7">
    <name type="scientific">Dufourea novaeangliae</name>
    <name type="common">Sweat bee</name>
    <dbReference type="NCBI Taxonomy" id="178035"/>
    <lineage>
        <taxon>Eukaryota</taxon>
        <taxon>Metazoa</taxon>
        <taxon>Ecdysozoa</taxon>
        <taxon>Arthropoda</taxon>
        <taxon>Hexapoda</taxon>
        <taxon>Insecta</taxon>
        <taxon>Pterygota</taxon>
        <taxon>Neoptera</taxon>
        <taxon>Endopterygota</taxon>
        <taxon>Hymenoptera</taxon>
        <taxon>Apocrita</taxon>
        <taxon>Aculeata</taxon>
        <taxon>Apoidea</taxon>
        <taxon>Anthophila</taxon>
        <taxon>Halictidae</taxon>
        <taxon>Rophitinae</taxon>
        <taxon>Dufourea</taxon>
    </lineage>
</organism>
<dbReference type="GO" id="GO:0003925">
    <property type="term" value="F:G protein activity"/>
    <property type="evidence" value="ECO:0007669"/>
    <property type="project" value="UniProtKB-EC"/>
</dbReference>
<dbReference type="PROSITE" id="PS51419">
    <property type="entry name" value="RAB"/>
    <property type="match status" value="1"/>
</dbReference>
<dbReference type="PROSITE" id="PS51421">
    <property type="entry name" value="RAS"/>
    <property type="match status" value="1"/>
</dbReference>
<dbReference type="Proteomes" id="UP000076502">
    <property type="component" value="Unassembled WGS sequence"/>
</dbReference>
<keyword evidence="3" id="KW-0378">Hydrolase</keyword>
<dbReference type="EMBL" id="KQ434795">
    <property type="protein sequence ID" value="KZC05529.1"/>
    <property type="molecule type" value="Genomic_DNA"/>
</dbReference>
<dbReference type="OrthoDB" id="18798at2759"/>
<feature type="compositionally biased region" description="Basic and acidic residues" evidence="5">
    <location>
        <begin position="24"/>
        <end position="51"/>
    </location>
</feature>
<comment type="catalytic activity">
    <reaction evidence="4">
        <text>GTP + H2O = GDP + phosphate + H(+)</text>
        <dbReference type="Rhea" id="RHEA:19669"/>
        <dbReference type="ChEBI" id="CHEBI:15377"/>
        <dbReference type="ChEBI" id="CHEBI:15378"/>
        <dbReference type="ChEBI" id="CHEBI:37565"/>
        <dbReference type="ChEBI" id="CHEBI:43474"/>
        <dbReference type="ChEBI" id="CHEBI:58189"/>
        <dbReference type="EC" id="3.6.5.2"/>
    </reaction>
</comment>
<dbReference type="Pfam" id="PF00071">
    <property type="entry name" value="Ras"/>
    <property type="match status" value="1"/>
</dbReference>
<dbReference type="InterPro" id="IPR051065">
    <property type="entry name" value="Ras-related_GTPase"/>
</dbReference>
<feature type="region of interest" description="Disordered" evidence="5">
    <location>
        <begin position="346"/>
        <end position="375"/>
    </location>
</feature>
<feature type="region of interest" description="Disordered" evidence="5">
    <location>
        <begin position="20"/>
        <end position="67"/>
    </location>
</feature>
<evidence type="ECO:0000313" key="6">
    <source>
        <dbReference type="EMBL" id="KZC05529.1"/>
    </source>
</evidence>
<dbReference type="PANTHER" id="PTHR45704">
    <property type="entry name" value="RAS-LIKE FAMILY MEMBER 11"/>
    <property type="match status" value="1"/>
</dbReference>
<dbReference type="GO" id="GO:0005525">
    <property type="term" value="F:GTP binding"/>
    <property type="evidence" value="ECO:0007669"/>
    <property type="project" value="InterPro"/>
</dbReference>
<dbReference type="NCBIfam" id="TIGR00231">
    <property type="entry name" value="small_GTP"/>
    <property type="match status" value="1"/>
</dbReference>
<gene>
    <name evidence="6" type="ORF">WN55_06743</name>
</gene>
<dbReference type="STRING" id="178035.A0A154P0R9"/>
<evidence type="ECO:0000256" key="4">
    <source>
        <dbReference type="ARBA" id="ARBA00048098"/>
    </source>
</evidence>
<feature type="compositionally biased region" description="Polar residues" evidence="5">
    <location>
        <begin position="171"/>
        <end position="180"/>
    </location>
</feature>
<dbReference type="Gene3D" id="3.40.50.300">
    <property type="entry name" value="P-loop containing nucleotide triphosphate hydrolases"/>
    <property type="match status" value="1"/>
</dbReference>
<dbReference type="SMART" id="SM00175">
    <property type="entry name" value="RAB"/>
    <property type="match status" value="1"/>
</dbReference>
<feature type="region of interest" description="Disordered" evidence="5">
    <location>
        <begin position="163"/>
        <end position="186"/>
    </location>
</feature>
<dbReference type="InterPro" id="IPR001806">
    <property type="entry name" value="Small_GTPase"/>
</dbReference>